<organism evidence="1 2">
    <name type="scientific">Trichuris muris</name>
    <name type="common">Mouse whipworm</name>
    <dbReference type="NCBI Taxonomy" id="70415"/>
    <lineage>
        <taxon>Eukaryota</taxon>
        <taxon>Metazoa</taxon>
        <taxon>Ecdysozoa</taxon>
        <taxon>Nematoda</taxon>
        <taxon>Enoplea</taxon>
        <taxon>Dorylaimia</taxon>
        <taxon>Trichinellida</taxon>
        <taxon>Trichuridae</taxon>
        <taxon>Trichuris</taxon>
    </lineage>
</organism>
<evidence type="ECO:0000313" key="1">
    <source>
        <dbReference type="Proteomes" id="UP000046395"/>
    </source>
</evidence>
<protein>
    <submittedName>
        <fullName evidence="2">Uncharacterized protein</fullName>
    </submittedName>
</protein>
<dbReference type="PANTHER" id="PTHR45913">
    <property type="entry name" value="EPM2A-INTERACTING PROTEIN 1"/>
    <property type="match status" value="1"/>
</dbReference>
<dbReference type="WBParaSite" id="TMUE_2000009121.1">
    <property type="protein sequence ID" value="TMUE_2000009121.1"/>
    <property type="gene ID" value="WBGene00286186"/>
</dbReference>
<evidence type="ECO:0000313" key="2">
    <source>
        <dbReference type="WBParaSite" id="TMUE_2000009121.1"/>
    </source>
</evidence>
<name>A0A5S6QP44_TRIMR</name>
<dbReference type="Proteomes" id="UP000046395">
    <property type="component" value="Unassembled WGS sequence"/>
</dbReference>
<dbReference type="AlphaFoldDB" id="A0A5S6QP44"/>
<sequence>MIAVRRCAVIPLDPHTDTFHLEKHRTPISAPFDVVLRMERGQRWSFEGPRAVEVEEGEACQSIKESAGSTARKYGFIPSNGNRHLPMCLICEQHPEKGDKDVSYFQALREKRTNHPRISMLVAKTGHSHTIGEELLIPKIPLSNNTVQRRIDEMATNVEDALCSSLRTTQFSLQIDELCLPGNEALLLTYVRFIKDEKLVQ</sequence>
<keyword evidence="1" id="KW-1185">Reference proteome</keyword>
<dbReference type="PANTHER" id="PTHR45913:SF22">
    <property type="entry name" value="SCAN BOX DOMAIN-CONTAINING PROTEIN"/>
    <property type="match status" value="1"/>
</dbReference>
<dbReference type="STRING" id="70415.A0A5S6QP44"/>
<proteinExistence type="predicted"/>
<reference evidence="2" key="1">
    <citation type="submission" date="2019-12" db="UniProtKB">
        <authorList>
            <consortium name="WormBaseParasite"/>
        </authorList>
    </citation>
    <scope>IDENTIFICATION</scope>
</reference>
<accession>A0A5S6QP44</accession>